<evidence type="ECO:0000256" key="3">
    <source>
        <dbReference type="RuleBase" id="RU000524"/>
    </source>
</evidence>
<gene>
    <name evidence="4" type="ORF">CW751_13615</name>
</gene>
<dbReference type="EMBL" id="PJNI01000019">
    <property type="protein sequence ID" value="PKR79758.1"/>
    <property type="molecule type" value="Genomic_DNA"/>
</dbReference>
<name>A0A2I0QZL1_9FLAO</name>
<dbReference type="SUPFAM" id="SSF50249">
    <property type="entry name" value="Nucleic acid-binding proteins"/>
    <property type="match status" value="1"/>
</dbReference>
<dbReference type="Gene3D" id="2.40.50.140">
    <property type="entry name" value="Nucleic acid-binding proteins"/>
    <property type="match status" value="1"/>
</dbReference>
<dbReference type="RefSeq" id="WP_101335584.1">
    <property type="nucleotide sequence ID" value="NZ_PJNI01000019.1"/>
</dbReference>
<organism evidence="4 5">
    <name type="scientific">Brumimicrobium salinarum</name>
    <dbReference type="NCBI Taxonomy" id="2058658"/>
    <lineage>
        <taxon>Bacteria</taxon>
        <taxon>Pseudomonadati</taxon>
        <taxon>Bacteroidota</taxon>
        <taxon>Flavobacteriia</taxon>
        <taxon>Flavobacteriales</taxon>
        <taxon>Crocinitomicaceae</taxon>
        <taxon>Brumimicrobium</taxon>
    </lineage>
</organism>
<dbReference type="NCBIfam" id="TIGR00621">
    <property type="entry name" value="ssb"/>
    <property type="match status" value="1"/>
</dbReference>
<sequence length="148" mass="16800">MATVFETRLIGNIGKDAVVRKMDRGVMAINFPVAHNKNWKDKKTGESRTKTTWVNCTIWKKEGTNMRILDFLKSGTLVELLGTPYAKAFHQEDGKIKTEIRLNVAKTNILKTNKNTQTTLSENQIDNDNDNDDLYGGLDDFTLSENDF</sequence>
<dbReference type="Pfam" id="PF00436">
    <property type="entry name" value="SSB"/>
    <property type="match status" value="1"/>
</dbReference>
<evidence type="ECO:0000256" key="2">
    <source>
        <dbReference type="PIRNR" id="PIRNR002070"/>
    </source>
</evidence>
<keyword evidence="1 2" id="KW-0238">DNA-binding</keyword>
<dbReference type="OrthoDB" id="957856at2"/>
<dbReference type="GO" id="GO:0006260">
    <property type="term" value="P:DNA replication"/>
    <property type="evidence" value="ECO:0007669"/>
    <property type="project" value="InterPro"/>
</dbReference>
<dbReference type="PIRSF" id="PIRSF002070">
    <property type="entry name" value="SSB"/>
    <property type="match status" value="1"/>
</dbReference>
<accession>A0A2I0QZL1</accession>
<evidence type="ECO:0000256" key="1">
    <source>
        <dbReference type="ARBA" id="ARBA00023125"/>
    </source>
</evidence>
<dbReference type="InterPro" id="IPR000424">
    <property type="entry name" value="Primosome_PriB/ssb"/>
</dbReference>
<dbReference type="Proteomes" id="UP000236654">
    <property type="component" value="Unassembled WGS sequence"/>
</dbReference>
<evidence type="ECO:0000313" key="5">
    <source>
        <dbReference type="Proteomes" id="UP000236654"/>
    </source>
</evidence>
<keyword evidence="5" id="KW-1185">Reference proteome</keyword>
<dbReference type="InterPro" id="IPR011344">
    <property type="entry name" value="ssDNA-bd"/>
</dbReference>
<dbReference type="PROSITE" id="PS50935">
    <property type="entry name" value="SSB"/>
    <property type="match status" value="1"/>
</dbReference>
<dbReference type="InterPro" id="IPR012340">
    <property type="entry name" value="NA-bd_OB-fold"/>
</dbReference>
<dbReference type="CDD" id="cd04496">
    <property type="entry name" value="SSB_OBF"/>
    <property type="match status" value="1"/>
</dbReference>
<reference evidence="4 5" key="1">
    <citation type="submission" date="2017-12" db="EMBL/GenBank/DDBJ databases">
        <title>The draft genome sequence of Brumimicrobium saltpan LHR20.</title>
        <authorList>
            <person name="Do Z.-J."/>
            <person name="Luo H.-R."/>
        </authorList>
    </citation>
    <scope>NUCLEOTIDE SEQUENCE [LARGE SCALE GENOMIC DNA]</scope>
    <source>
        <strain evidence="4 5">LHR20</strain>
    </source>
</reference>
<proteinExistence type="predicted"/>
<dbReference type="AlphaFoldDB" id="A0A2I0QZL1"/>
<dbReference type="GO" id="GO:0003697">
    <property type="term" value="F:single-stranded DNA binding"/>
    <property type="evidence" value="ECO:0007669"/>
    <property type="project" value="InterPro"/>
</dbReference>
<evidence type="ECO:0000313" key="4">
    <source>
        <dbReference type="EMBL" id="PKR79758.1"/>
    </source>
</evidence>
<protein>
    <recommendedName>
        <fullName evidence="2 3">Single-stranded DNA-binding protein</fullName>
    </recommendedName>
</protein>
<comment type="caution">
    <text evidence="4">The sequence shown here is derived from an EMBL/GenBank/DDBJ whole genome shotgun (WGS) entry which is preliminary data.</text>
</comment>